<dbReference type="InterPro" id="IPR050351">
    <property type="entry name" value="BphY/WalK/GraS-like"/>
</dbReference>
<dbReference type="InterPro" id="IPR003594">
    <property type="entry name" value="HATPase_dom"/>
</dbReference>
<dbReference type="Pfam" id="PF02518">
    <property type="entry name" value="HATPase_c"/>
    <property type="match status" value="1"/>
</dbReference>
<dbReference type="SMART" id="SM00387">
    <property type="entry name" value="HATPase_c"/>
    <property type="match status" value="1"/>
</dbReference>
<dbReference type="OrthoDB" id="9778628at2"/>
<dbReference type="SMART" id="SM00091">
    <property type="entry name" value="PAS"/>
    <property type="match status" value="1"/>
</dbReference>
<comment type="catalytic activity">
    <reaction evidence="1">
        <text>ATP + protein L-histidine = ADP + protein N-phospho-L-histidine.</text>
        <dbReference type="EC" id="2.7.13.3"/>
    </reaction>
</comment>
<dbReference type="AlphaFoldDB" id="A0A563VZF4"/>
<dbReference type="GO" id="GO:0016020">
    <property type="term" value="C:membrane"/>
    <property type="evidence" value="ECO:0007669"/>
    <property type="project" value="UniProtKB-SubCell"/>
</dbReference>
<dbReference type="EMBL" id="CAACVJ010000423">
    <property type="protein sequence ID" value="VEP16643.1"/>
    <property type="molecule type" value="Genomic_DNA"/>
</dbReference>
<dbReference type="PROSITE" id="PS50109">
    <property type="entry name" value="HIS_KIN"/>
    <property type="match status" value="1"/>
</dbReference>
<dbReference type="Proteomes" id="UP000320055">
    <property type="component" value="Unassembled WGS sequence"/>
</dbReference>
<evidence type="ECO:0000259" key="9">
    <source>
        <dbReference type="PROSITE" id="PS50109"/>
    </source>
</evidence>
<dbReference type="InterPro" id="IPR005467">
    <property type="entry name" value="His_kinase_dom"/>
</dbReference>
<dbReference type="InterPro" id="IPR000014">
    <property type="entry name" value="PAS"/>
</dbReference>
<keyword evidence="5" id="KW-0418">Kinase</keyword>
<dbReference type="EC" id="2.7.13.3" evidence="2"/>
<dbReference type="Gene3D" id="1.10.287.130">
    <property type="match status" value="1"/>
</dbReference>
<evidence type="ECO:0000256" key="7">
    <source>
        <dbReference type="ARBA" id="ARBA00023136"/>
    </source>
</evidence>
<dbReference type="SMART" id="SM00388">
    <property type="entry name" value="HisKA"/>
    <property type="match status" value="1"/>
</dbReference>
<sequence length="625" mass="71330">MKYQGNSDRPNRVSSFLSRLSLRQKRKLIVSIPILCLTISLIALWIQRQNTLEARRNVDRVQQVLLETNRLLVSLLNAETGVRGYYVTRRSEFLEPYQQANNKIPLYLERLDRLAENNLQRQQQVARLRALSQKELKLLEQNLAIVDDIEKIATEITLLRDLLIDSKETMDNIRVAIDELTTDERNLLKKRTQYLDSQRKQTTLVLWLAIGVSLLGSLVAIYLFDRLERELQQGKFQLSQNKEILSSILANVIDGVILLEREDQIENCNVAIEQMFGYQLSEVSGESLSKIIVDSPKPQNSDREQPFILPQANSLVEAWGKHKNGVYFPVELSTNKTSLNAQKLIIVRDLTKHRHIEATLQKQKNELASLTTILSQKNTDLEERNQELDSFTYAVSHDLKAPIRAIHNLSEWIEEDLEDVLTEDTRSHMNLLRGRVQRMESLIHGLLQYSRVGRKKTPVETVAVDKLINEVVDLLNPPPEIEIKIASNLPTFTTQKAPLLQVFSNLIGNAIKHRHRPEGTIEIAVAEEDEFYKFTVTDDGYGIAPQHYDKIFKIFQTLEARDKIENTGIGLSIVQKIIEQQGGTVNVESQVGKGSAFSFTWLKNQSKDFERAISPHSTTSVKGGS</sequence>
<dbReference type="SUPFAM" id="SSF55785">
    <property type="entry name" value="PYP-like sensor domain (PAS domain)"/>
    <property type="match status" value="1"/>
</dbReference>
<feature type="transmembrane region" description="Helical" evidence="8">
    <location>
        <begin position="204"/>
        <end position="224"/>
    </location>
</feature>
<evidence type="ECO:0000256" key="4">
    <source>
        <dbReference type="ARBA" id="ARBA00022679"/>
    </source>
</evidence>
<keyword evidence="8" id="KW-0812">Transmembrane</keyword>
<evidence type="ECO:0000313" key="12">
    <source>
        <dbReference type="Proteomes" id="UP000320055"/>
    </source>
</evidence>
<accession>A0A563VZF4</accession>
<dbReference type="CDD" id="cd00082">
    <property type="entry name" value="HisKA"/>
    <property type="match status" value="1"/>
</dbReference>
<dbReference type="Pfam" id="PF00512">
    <property type="entry name" value="HisKA"/>
    <property type="match status" value="1"/>
</dbReference>
<feature type="transmembrane region" description="Helical" evidence="8">
    <location>
        <begin position="28"/>
        <end position="46"/>
    </location>
</feature>
<organism evidence="11 12">
    <name type="scientific">Hyella patelloides LEGE 07179</name>
    <dbReference type="NCBI Taxonomy" id="945734"/>
    <lineage>
        <taxon>Bacteria</taxon>
        <taxon>Bacillati</taxon>
        <taxon>Cyanobacteriota</taxon>
        <taxon>Cyanophyceae</taxon>
        <taxon>Pleurocapsales</taxon>
        <taxon>Hyellaceae</taxon>
        <taxon>Hyella</taxon>
    </lineage>
</organism>
<evidence type="ECO:0000256" key="8">
    <source>
        <dbReference type="SAM" id="Phobius"/>
    </source>
</evidence>
<keyword evidence="8" id="KW-1133">Transmembrane helix</keyword>
<dbReference type="GO" id="GO:0030295">
    <property type="term" value="F:protein kinase activator activity"/>
    <property type="evidence" value="ECO:0007669"/>
    <property type="project" value="TreeGrafter"/>
</dbReference>
<dbReference type="InterPro" id="IPR036890">
    <property type="entry name" value="HATPase_C_sf"/>
</dbReference>
<evidence type="ECO:0000256" key="5">
    <source>
        <dbReference type="ARBA" id="ARBA00022777"/>
    </source>
</evidence>
<protein>
    <recommendedName>
        <fullName evidence="2">histidine kinase</fullName>
        <ecNumber evidence="2">2.7.13.3</ecNumber>
    </recommendedName>
</protein>
<dbReference type="InterPro" id="IPR035965">
    <property type="entry name" value="PAS-like_dom_sf"/>
</dbReference>
<dbReference type="PANTHER" id="PTHR42878">
    <property type="entry name" value="TWO-COMPONENT HISTIDINE KINASE"/>
    <property type="match status" value="1"/>
</dbReference>
<evidence type="ECO:0000256" key="2">
    <source>
        <dbReference type="ARBA" id="ARBA00012438"/>
    </source>
</evidence>
<dbReference type="Gene3D" id="3.30.450.20">
    <property type="entry name" value="PAS domain"/>
    <property type="match status" value="1"/>
</dbReference>
<dbReference type="SUPFAM" id="SSF47384">
    <property type="entry name" value="Homodimeric domain of signal transducing histidine kinase"/>
    <property type="match status" value="1"/>
</dbReference>
<keyword evidence="12" id="KW-1185">Reference proteome</keyword>
<dbReference type="InterPro" id="IPR036097">
    <property type="entry name" value="HisK_dim/P_sf"/>
</dbReference>
<dbReference type="PROSITE" id="PS50112">
    <property type="entry name" value="PAS"/>
    <property type="match status" value="1"/>
</dbReference>
<dbReference type="InterPro" id="IPR004358">
    <property type="entry name" value="Sig_transdc_His_kin-like_C"/>
</dbReference>
<dbReference type="Gene3D" id="3.30.565.10">
    <property type="entry name" value="Histidine kinase-like ATPase, C-terminal domain"/>
    <property type="match status" value="1"/>
</dbReference>
<dbReference type="PANTHER" id="PTHR42878:SF15">
    <property type="entry name" value="BACTERIOPHYTOCHROME"/>
    <property type="match status" value="1"/>
</dbReference>
<evidence type="ECO:0000256" key="1">
    <source>
        <dbReference type="ARBA" id="ARBA00000085"/>
    </source>
</evidence>
<dbReference type="CDD" id="cd00130">
    <property type="entry name" value="PAS"/>
    <property type="match status" value="1"/>
</dbReference>
<dbReference type="PRINTS" id="PR00344">
    <property type="entry name" value="BCTRLSENSOR"/>
</dbReference>
<dbReference type="InterPro" id="IPR007891">
    <property type="entry name" value="CHASE3"/>
</dbReference>
<name>A0A563VZF4_9CYAN</name>
<dbReference type="GO" id="GO:0000156">
    <property type="term" value="F:phosphorelay response regulator activity"/>
    <property type="evidence" value="ECO:0007669"/>
    <property type="project" value="TreeGrafter"/>
</dbReference>
<evidence type="ECO:0000256" key="6">
    <source>
        <dbReference type="ARBA" id="ARBA00023012"/>
    </source>
</evidence>
<keyword evidence="3" id="KW-0597">Phosphoprotein</keyword>
<proteinExistence type="predicted"/>
<keyword evidence="6" id="KW-0902">Two-component regulatory system</keyword>
<evidence type="ECO:0000313" key="11">
    <source>
        <dbReference type="EMBL" id="VEP16643.1"/>
    </source>
</evidence>
<dbReference type="RefSeq" id="WP_144866405.1">
    <property type="nucleotide sequence ID" value="NZ_LR213808.1"/>
</dbReference>
<keyword evidence="4" id="KW-0808">Transferase</keyword>
<dbReference type="GO" id="GO:0007234">
    <property type="term" value="P:osmosensory signaling via phosphorelay pathway"/>
    <property type="evidence" value="ECO:0007669"/>
    <property type="project" value="TreeGrafter"/>
</dbReference>
<dbReference type="Pfam" id="PF13426">
    <property type="entry name" value="PAS_9"/>
    <property type="match status" value="1"/>
</dbReference>
<dbReference type="SUPFAM" id="SSF55874">
    <property type="entry name" value="ATPase domain of HSP90 chaperone/DNA topoisomerase II/histidine kinase"/>
    <property type="match status" value="1"/>
</dbReference>
<reference evidence="11 12" key="1">
    <citation type="submission" date="2019-01" db="EMBL/GenBank/DDBJ databases">
        <authorList>
            <person name="Brito A."/>
        </authorList>
    </citation>
    <scope>NUCLEOTIDE SEQUENCE [LARGE SCALE GENOMIC DNA]</scope>
    <source>
        <strain evidence="11">1</strain>
    </source>
</reference>
<keyword evidence="7 8" id="KW-0472">Membrane</keyword>
<dbReference type="CDD" id="cd19410">
    <property type="entry name" value="HK9-like_sensor"/>
    <property type="match status" value="1"/>
</dbReference>
<gene>
    <name evidence="11" type="ORF">H1P_480004</name>
</gene>
<dbReference type="NCBIfam" id="TIGR00229">
    <property type="entry name" value="sensory_box"/>
    <property type="match status" value="1"/>
</dbReference>
<dbReference type="GO" id="GO:0000155">
    <property type="term" value="F:phosphorelay sensor kinase activity"/>
    <property type="evidence" value="ECO:0007669"/>
    <property type="project" value="InterPro"/>
</dbReference>
<feature type="domain" description="Histidine kinase" evidence="9">
    <location>
        <begin position="394"/>
        <end position="605"/>
    </location>
</feature>
<dbReference type="Pfam" id="PF05227">
    <property type="entry name" value="CHASE3"/>
    <property type="match status" value="1"/>
</dbReference>
<dbReference type="InterPro" id="IPR003661">
    <property type="entry name" value="HisK_dim/P_dom"/>
</dbReference>
<feature type="domain" description="PAS" evidence="10">
    <location>
        <begin position="241"/>
        <end position="300"/>
    </location>
</feature>
<evidence type="ECO:0000259" key="10">
    <source>
        <dbReference type="PROSITE" id="PS50112"/>
    </source>
</evidence>
<evidence type="ECO:0000256" key="3">
    <source>
        <dbReference type="ARBA" id="ARBA00022553"/>
    </source>
</evidence>